<sequence length="114" mass="12909">MGKFIYENDTRLDIEDRVLLHLQSVIGTKLRRGEAFTFNWTVDRSLGSGRTTVWLHPHSSIVFSYAGSRRAQLNRRWLEALMFAANSSAGLHLVPEPAELPDERASDDEISVPI</sequence>
<accession>A0ABZ0SMJ4</accession>
<evidence type="ECO:0000313" key="4">
    <source>
        <dbReference type="Proteomes" id="UP001323798"/>
    </source>
</evidence>
<name>A0ABZ0SMJ4_9MICO</name>
<feature type="compositionally biased region" description="Acidic residues" evidence="1">
    <location>
        <begin position="105"/>
        <end position="114"/>
    </location>
</feature>
<reference evidence="3 4" key="1">
    <citation type="submission" date="2023-11" db="EMBL/GenBank/DDBJ databases">
        <title>Genome sequence of Microbacterium rhizosphaerae KACC 19337.</title>
        <authorList>
            <person name="Choi H."/>
            <person name="Kim S."/>
            <person name="Kim Y."/>
            <person name="Kwon S.-W."/>
            <person name="Heo J."/>
        </authorList>
    </citation>
    <scope>NUCLEOTIDE SEQUENCE [LARGE SCALE GENOMIC DNA]</scope>
    <source>
        <strain evidence="3 4">KACC 19337</strain>
    </source>
</reference>
<evidence type="ECO:0000313" key="3">
    <source>
        <dbReference type="EMBL" id="WPR88492.1"/>
    </source>
</evidence>
<dbReference type="GO" id="GO:0016874">
    <property type="term" value="F:ligase activity"/>
    <property type="evidence" value="ECO:0007669"/>
    <property type="project" value="UniProtKB-KW"/>
</dbReference>
<dbReference type="RefSeq" id="WP_320941211.1">
    <property type="nucleotide sequence ID" value="NZ_BAABEU010000006.1"/>
</dbReference>
<proteinExistence type="predicted"/>
<keyword evidence="4" id="KW-1185">Reference proteome</keyword>
<dbReference type="Pfam" id="PF25355">
    <property type="entry name" value="DUF7882"/>
    <property type="match status" value="1"/>
</dbReference>
<gene>
    <name evidence="3" type="ORF">SM116_11975</name>
</gene>
<dbReference type="InterPro" id="IPR057204">
    <property type="entry name" value="DUF7882"/>
</dbReference>
<organism evidence="3 4">
    <name type="scientific">Microbacterium rhizosphaerae</name>
    <dbReference type="NCBI Taxonomy" id="1678237"/>
    <lineage>
        <taxon>Bacteria</taxon>
        <taxon>Bacillati</taxon>
        <taxon>Actinomycetota</taxon>
        <taxon>Actinomycetes</taxon>
        <taxon>Micrococcales</taxon>
        <taxon>Microbacteriaceae</taxon>
        <taxon>Microbacterium</taxon>
    </lineage>
</organism>
<dbReference type="Proteomes" id="UP001323798">
    <property type="component" value="Chromosome"/>
</dbReference>
<protein>
    <submittedName>
        <fullName evidence="3">ATP-dependent DNA ligase</fullName>
    </submittedName>
</protein>
<keyword evidence="3" id="KW-0436">Ligase</keyword>
<dbReference type="EMBL" id="CP139368">
    <property type="protein sequence ID" value="WPR88492.1"/>
    <property type="molecule type" value="Genomic_DNA"/>
</dbReference>
<evidence type="ECO:0000259" key="2">
    <source>
        <dbReference type="Pfam" id="PF25355"/>
    </source>
</evidence>
<feature type="region of interest" description="Disordered" evidence="1">
    <location>
        <begin position="95"/>
        <end position="114"/>
    </location>
</feature>
<feature type="domain" description="DUF7882" evidence="2">
    <location>
        <begin position="1"/>
        <end position="96"/>
    </location>
</feature>
<evidence type="ECO:0000256" key="1">
    <source>
        <dbReference type="SAM" id="MobiDB-lite"/>
    </source>
</evidence>